<proteinExistence type="predicted"/>
<dbReference type="GO" id="GO:0031177">
    <property type="term" value="F:phosphopantetheine binding"/>
    <property type="evidence" value="ECO:0007669"/>
    <property type="project" value="InterPro"/>
</dbReference>
<dbReference type="SUPFAM" id="SSF47336">
    <property type="entry name" value="ACP-like"/>
    <property type="match status" value="1"/>
</dbReference>
<accession>A0A077X4N5</accession>
<dbReference type="EMBL" id="LK023385">
    <property type="protein sequence ID" value="CDS13987.1"/>
    <property type="molecule type" value="Genomic_DNA"/>
</dbReference>
<dbReference type="InterPro" id="IPR020845">
    <property type="entry name" value="AMP-binding_CS"/>
</dbReference>
<dbReference type="Gene3D" id="1.10.1200.10">
    <property type="entry name" value="ACP-like"/>
    <property type="match status" value="1"/>
</dbReference>
<reference evidence="4" key="1">
    <citation type="journal article" date="2014" name="Genome Announc.">
        <title>De novo whole-genome sequence and genome annotation of Lichtheimia ramosa.</title>
        <authorList>
            <person name="Linde J."/>
            <person name="Schwartze V."/>
            <person name="Binder U."/>
            <person name="Lass-Florl C."/>
            <person name="Voigt K."/>
            <person name="Horn F."/>
        </authorList>
    </citation>
    <scope>NUCLEOTIDE SEQUENCE</scope>
    <source>
        <strain evidence="4">JMRC FSU:6197</strain>
    </source>
</reference>
<evidence type="ECO:0000256" key="2">
    <source>
        <dbReference type="ARBA" id="ARBA00022553"/>
    </source>
</evidence>
<dbReference type="Gene3D" id="3.40.50.12780">
    <property type="entry name" value="N-terminal domain of ligase-like"/>
    <property type="match status" value="1"/>
</dbReference>
<evidence type="ECO:0000259" key="3">
    <source>
        <dbReference type="PROSITE" id="PS50075"/>
    </source>
</evidence>
<dbReference type="PROSITE" id="PS00455">
    <property type="entry name" value="AMP_BINDING"/>
    <property type="match status" value="1"/>
</dbReference>
<dbReference type="InterPro" id="IPR009081">
    <property type="entry name" value="PP-bd_ACP"/>
</dbReference>
<dbReference type="InterPro" id="IPR020806">
    <property type="entry name" value="PKS_PP-bd"/>
</dbReference>
<dbReference type="PROSITE" id="PS50075">
    <property type="entry name" value="CARRIER"/>
    <property type="match status" value="1"/>
</dbReference>
<keyword evidence="1" id="KW-0596">Phosphopantetheine</keyword>
<dbReference type="Pfam" id="PF00550">
    <property type="entry name" value="PP-binding"/>
    <property type="match status" value="1"/>
</dbReference>
<dbReference type="OrthoDB" id="429813at2759"/>
<organism evidence="4">
    <name type="scientific">Lichtheimia ramosa</name>
    <dbReference type="NCBI Taxonomy" id="688394"/>
    <lineage>
        <taxon>Eukaryota</taxon>
        <taxon>Fungi</taxon>
        <taxon>Fungi incertae sedis</taxon>
        <taxon>Mucoromycota</taxon>
        <taxon>Mucoromycotina</taxon>
        <taxon>Mucoromycetes</taxon>
        <taxon>Mucorales</taxon>
        <taxon>Lichtheimiaceae</taxon>
        <taxon>Lichtheimia</taxon>
    </lineage>
</organism>
<dbReference type="SUPFAM" id="SSF51735">
    <property type="entry name" value="NAD(P)-binding Rossmann-fold domains"/>
    <property type="match status" value="1"/>
</dbReference>
<dbReference type="SMART" id="SM00823">
    <property type="entry name" value="PKS_PP"/>
    <property type="match status" value="1"/>
</dbReference>
<dbReference type="SUPFAM" id="SSF56801">
    <property type="entry name" value="Acetyl-CoA synthetase-like"/>
    <property type="match status" value="1"/>
</dbReference>
<dbReference type="InterPro" id="IPR042099">
    <property type="entry name" value="ANL_N_sf"/>
</dbReference>
<dbReference type="Pfam" id="PF00501">
    <property type="entry name" value="AMP-binding"/>
    <property type="match status" value="1"/>
</dbReference>
<evidence type="ECO:0000313" key="4">
    <source>
        <dbReference type="EMBL" id="CDS13987.1"/>
    </source>
</evidence>
<keyword evidence="2" id="KW-0597">Phosphoprotein</keyword>
<protein>
    <recommendedName>
        <fullName evidence="3">Carrier domain-containing protein</fullName>
    </recommendedName>
</protein>
<evidence type="ECO:0000256" key="1">
    <source>
        <dbReference type="ARBA" id="ARBA00022450"/>
    </source>
</evidence>
<dbReference type="InterPro" id="IPR036291">
    <property type="entry name" value="NAD(P)-bd_dom_sf"/>
</dbReference>
<gene>
    <name evidence="4" type="ORF">LRAMOSA06158</name>
</gene>
<dbReference type="Gene3D" id="3.40.50.720">
    <property type="entry name" value="NAD(P)-binding Rossmann-like Domain"/>
    <property type="match status" value="1"/>
</dbReference>
<name>A0A077X4N5_9FUNG</name>
<dbReference type="InterPro" id="IPR013120">
    <property type="entry name" value="FAR_NAD-bd"/>
</dbReference>
<dbReference type="Pfam" id="PF23562">
    <property type="entry name" value="AMP-binding_C_3"/>
    <property type="match status" value="1"/>
</dbReference>
<dbReference type="Pfam" id="PF07993">
    <property type="entry name" value="NAD_binding_4"/>
    <property type="match status" value="1"/>
</dbReference>
<dbReference type="PANTHER" id="PTHR44845:SF6">
    <property type="entry name" value="BETA-ALANINE-ACTIVATING ENZYME"/>
    <property type="match status" value="1"/>
</dbReference>
<dbReference type="AlphaFoldDB" id="A0A077X4N5"/>
<dbReference type="InterPro" id="IPR006162">
    <property type="entry name" value="Ppantetheine_attach_site"/>
</dbReference>
<dbReference type="InterPro" id="IPR036736">
    <property type="entry name" value="ACP-like_sf"/>
</dbReference>
<dbReference type="PROSITE" id="PS00012">
    <property type="entry name" value="PHOSPHOPANTETHEINE"/>
    <property type="match status" value="1"/>
</dbReference>
<feature type="domain" description="Carrier" evidence="3">
    <location>
        <begin position="571"/>
        <end position="649"/>
    </location>
</feature>
<dbReference type="InterPro" id="IPR000873">
    <property type="entry name" value="AMP-dep_synth/lig_dom"/>
</dbReference>
<sequence length="1077" mass="121212">MVTLYSPEDYYTFINLLNCIVSQCKDNVFTRYQTSTSCTFSSLTYEEFDRITTNLACQWQLSFLKDTPPDTPVALLADHSVDYVISVIAIMKLKRVVLAIAPRNSHAAIRHLVVNAGAKSLITSKKYEEKAQVSMKEDRSMVRCHSFGVFDIPAMAQEPLHADVDSLIDKHFDPEDKEKTAIIIHSSGSTSFPKLIHLSNRYVITLAQHDSYERALADNPDLLQYTVEPSDVFLVGFPMFHIGGLYQMFSPIMAQASTLLFSQLPVQPRDIITAIDTYNVTISGQLPIILEQLYEYLHEAGNTKPLEKLKMLHYGGAPLNKEVGDFFQSFCKLQCRYGSTEMGITFRSSDLHGWSTLQPVRIIRDYCYMEPFDGDLYHLVIKAGCPTLANDLITRPNGDYATNDLMIEDPPGSNCWRTMGRCDDTLVMRNGEKTNPVPMEIALRRSPLIHRCTIIAQDRPCTAVLIELSSEEAKKYNANNYYNQVQAAVDEANKDAPKHSTILPQMIYILPLGEELPVTEKGTVMRGRAIEQFGSIIDAMYNNFLSGHTAAASVSSQEKSAAAVTADWSLQDIENLLIRVSCDILQKDTSIFDDGNSKCRSLFDYGLDSILAIQLRNRIGQLSDITLPANFLYEYPTITSMAKALVAILTPGGNKISKDSYQVTQDLLKYYLERADKDFEPVVHSSDMEMMHHKNGKEIVLLTGATGTLGVYMLKDLLLSPQVSKVYCPVRGPGGTFTDDLDVLMARIKQAFIDRHLDTTLLDEGGSKIQVLPMDMDNIHHLGWGKDTYDRLRNEVTIVQACAWLVDFNQPVTHFDKSCIQGLYSLLHFAYRRTDPIHVHMVSSVSATAGIEAPSNVPESVLMPANPKTALPNGYAQSKYIVEHLFEFLWRDKGWPCMIERMGQVCGDKQHAIWNPSEMYPLMMIGGGASLGKMPEFPNRTIDWLPVDDAATAIVDIMLKTSPFQKHQQHVFHIVNPSTMTWTEFLNNMRTCGVQFDIVSPEEWVRLLSKDQGNPAYRLLSFMEAAMKSSSPMSNIQTRETKNTVNMTSALNEASTFNVDFMRKHLDYWKSIGFYKP</sequence>
<dbReference type="PANTHER" id="PTHR44845">
    <property type="entry name" value="CARRIER DOMAIN-CONTAINING PROTEIN"/>
    <property type="match status" value="1"/>
</dbReference>